<dbReference type="InterPro" id="IPR027417">
    <property type="entry name" value="P-loop_NTPase"/>
</dbReference>
<dbReference type="OrthoDB" id="10639854at2759"/>
<gene>
    <name evidence="1" type="ORF">CONCODRAFT_72678</name>
</gene>
<protein>
    <submittedName>
        <fullName evidence="1">Uncharacterized protein</fullName>
    </submittedName>
</protein>
<name>A0A137NYH4_CONC2</name>
<sequence>MSLAQFMINNDRLLLFHSLGSGKSITALACAKYNSHFKTVLITYSDILGRNFMEVFISSKLSQRNHLLYRNLNLLTGLLFDSLSVSPCLVPLSQSSTKSSANTSNTFCSEYSNISRVIVASLSRSLAIGFKESREPNQKHLTKSRVTNARTALNASMDVIMMEDVTLNLSSSIATMTLYVVLVLYATKESAVLETMSIAQGALDGQSVCHRNSI</sequence>
<reference evidence="1 2" key="1">
    <citation type="journal article" date="2015" name="Genome Biol. Evol.">
        <title>Phylogenomic analyses indicate that early fungi evolved digesting cell walls of algal ancestors of land plants.</title>
        <authorList>
            <person name="Chang Y."/>
            <person name="Wang S."/>
            <person name="Sekimoto S."/>
            <person name="Aerts A.L."/>
            <person name="Choi C."/>
            <person name="Clum A."/>
            <person name="LaButti K.M."/>
            <person name="Lindquist E.A."/>
            <person name="Yee Ngan C."/>
            <person name="Ohm R.A."/>
            <person name="Salamov A.A."/>
            <person name="Grigoriev I.V."/>
            <person name="Spatafora J.W."/>
            <person name="Berbee M.L."/>
        </authorList>
    </citation>
    <scope>NUCLEOTIDE SEQUENCE [LARGE SCALE GENOMIC DNA]</scope>
    <source>
        <strain evidence="1 2">NRRL 28638</strain>
    </source>
</reference>
<keyword evidence="2" id="KW-1185">Reference proteome</keyword>
<organism evidence="1 2">
    <name type="scientific">Conidiobolus coronatus (strain ATCC 28846 / CBS 209.66 / NRRL 28638)</name>
    <name type="common">Delacroixia coronata</name>
    <dbReference type="NCBI Taxonomy" id="796925"/>
    <lineage>
        <taxon>Eukaryota</taxon>
        <taxon>Fungi</taxon>
        <taxon>Fungi incertae sedis</taxon>
        <taxon>Zoopagomycota</taxon>
        <taxon>Entomophthoromycotina</taxon>
        <taxon>Entomophthoromycetes</taxon>
        <taxon>Entomophthorales</taxon>
        <taxon>Ancylistaceae</taxon>
        <taxon>Conidiobolus</taxon>
    </lineage>
</organism>
<evidence type="ECO:0000313" key="1">
    <source>
        <dbReference type="EMBL" id="KXN67855.1"/>
    </source>
</evidence>
<accession>A0A137NYH4</accession>
<dbReference type="AlphaFoldDB" id="A0A137NYH4"/>
<dbReference type="EMBL" id="KQ964610">
    <property type="protein sequence ID" value="KXN67855.1"/>
    <property type="molecule type" value="Genomic_DNA"/>
</dbReference>
<dbReference type="Proteomes" id="UP000070444">
    <property type="component" value="Unassembled WGS sequence"/>
</dbReference>
<dbReference type="SUPFAM" id="SSF52540">
    <property type="entry name" value="P-loop containing nucleoside triphosphate hydrolases"/>
    <property type="match status" value="1"/>
</dbReference>
<proteinExistence type="predicted"/>
<evidence type="ECO:0000313" key="2">
    <source>
        <dbReference type="Proteomes" id="UP000070444"/>
    </source>
</evidence>